<dbReference type="Proteomes" id="UP001485043">
    <property type="component" value="Unassembled WGS sequence"/>
</dbReference>
<dbReference type="GO" id="GO:0005739">
    <property type="term" value="C:mitochondrion"/>
    <property type="evidence" value="ECO:0007669"/>
    <property type="project" value="UniProtKB-SubCell"/>
</dbReference>
<evidence type="ECO:0000313" key="6">
    <source>
        <dbReference type="Proteomes" id="UP001485043"/>
    </source>
</evidence>
<feature type="region of interest" description="Disordered" evidence="4">
    <location>
        <begin position="138"/>
        <end position="194"/>
    </location>
</feature>
<comment type="caution">
    <text evidence="5">The sequence shown here is derived from an EMBL/GenBank/DDBJ whole genome shotgun (WGS) entry which is preliminary data.</text>
</comment>
<dbReference type="Gene3D" id="1.10.10.140">
    <property type="entry name" value="Cytochrome c oxidase, subunit VIb"/>
    <property type="match status" value="1"/>
</dbReference>
<keyword evidence="6" id="KW-1185">Reference proteome</keyword>
<dbReference type="AlphaFoldDB" id="A0AAW1T4G4"/>
<protein>
    <submittedName>
        <fullName evidence="5">Uncharacterized protein</fullName>
    </submittedName>
</protein>
<evidence type="ECO:0000256" key="3">
    <source>
        <dbReference type="ARBA" id="ARBA00023157"/>
    </source>
</evidence>
<dbReference type="InterPro" id="IPR036549">
    <property type="entry name" value="CX6/COA6-like_sf"/>
</dbReference>
<comment type="subcellular location">
    <subcellularLocation>
        <location evidence="1">Mitochondrion</location>
    </subcellularLocation>
</comment>
<gene>
    <name evidence="5" type="ORF">WJX84_006072</name>
</gene>
<dbReference type="PANTHER" id="PTHR46281">
    <property type="entry name" value="CYTOCHROME C OXIDASE SUBUNIT 6B"/>
    <property type="match status" value="1"/>
</dbReference>
<evidence type="ECO:0000256" key="1">
    <source>
        <dbReference type="ARBA" id="ARBA00004173"/>
    </source>
</evidence>
<sequence>MGNTIARCEEAQEQPEEQEVESDQKEEDSSEQSEAGGDDGGEEEEEEEEEPKPDVKVDTAPFDVRFPGTNQARHCYARYNEYHKCIKQKDEEDESCKFYAKAYRAICPGEWVEKGTSSGIWAPGLDGGECQLLASMSSTAQQRAGRSGQGTVNSRSRQATSQQHHLAKALGNWPGGWGMPDPGRPPVSVMAETT</sequence>
<keyword evidence="2" id="KW-0496">Mitochondrion</keyword>
<organism evidence="5 6">
    <name type="scientific">Apatococcus fuscideae</name>
    <dbReference type="NCBI Taxonomy" id="2026836"/>
    <lineage>
        <taxon>Eukaryota</taxon>
        <taxon>Viridiplantae</taxon>
        <taxon>Chlorophyta</taxon>
        <taxon>core chlorophytes</taxon>
        <taxon>Trebouxiophyceae</taxon>
        <taxon>Chlorellales</taxon>
        <taxon>Chlorellaceae</taxon>
        <taxon>Apatococcus</taxon>
    </lineage>
</organism>
<accession>A0AAW1T4G4</accession>
<reference evidence="5 6" key="1">
    <citation type="journal article" date="2024" name="Nat. Commun.">
        <title>Phylogenomics reveals the evolutionary origins of lichenization in chlorophyte algae.</title>
        <authorList>
            <person name="Puginier C."/>
            <person name="Libourel C."/>
            <person name="Otte J."/>
            <person name="Skaloud P."/>
            <person name="Haon M."/>
            <person name="Grisel S."/>
            <person name="Petersen M."/>
            <person name="Berrin J.G."/>
            <person name="Delaux P.M."/>
            <person name="Dal Grande F."/>
            <person name="Keller J."/>
        </authorList>
    </citation>
    <scope>NUCLEOTIDE SEQUENCE [LARGE SCALE GENOMIC DNA]</scope>
    <source>
        <strain evidence="5 6">SAG 2523</strain>
    </source>
</reference>
<feature type="region of interest" description="Disordered" evidence="4">
    <location>
        <begin position="1"/>
        <end position="64"/>
    </location>
</feature>
<proteinExistence type="predicted"/>
<dbReference type="Pfam" id="PF02297">
    <property type="entry name" value="COX6B"/>
    <property type="match status" value="1"/>
</dbReference>
<dbReference type="SUPFAM" id="SSF47694">
    <property type="entry name" value="Cytochrome c oxidase subunit h"/>
    <property type="match status" value="1"/>
</dbReference>
<dbReference type="CDD" id="cd00926">
    <property type="entry name" value="Cyt_c_Oxidase_VIb"/>
    <property type="match status" value="1"/>
</dbReference>
<dbReference type="PANTHER" id="PTHR46281:SF8">
    <property type="entry name" value="CYTOCHROME C OXIDASE SUBUNIT 12, MITOCHONDRIAL"/>
    <property type="match status" value="1"/>
</dbReference>
<dbReference type="GO" id="GO:0045277">
    <property type="term" value="C:respiratory chain complex IV"/>
    <property type="evidence" value="ECO:0007669"/>
    <property type="project" value="InterPro"/>
</dbReference>
<dbReference type="InterPro" id="IPR048280">
    <property type="entry name" value="COX6B-like"/>
</dbReference>
<evidence type="ECO:0000313" key="5">
    <source>
        <dbReference type="EMBL" id="KAK9863491.1"/>
    </source>
</evidence>
<dbReference type="EMBL" id="JALJOV010000465">
    <property type="protein sequence ID" value="KAK9863491.1"/>
    <property type="molecule type" value="Genomic_DNA"/>
</dbReference>
<name>A0AAW1T4G4_9CHLO</name>
<dbReference type="InterPro" id="IPR003213">
    <property type="entry name" value="Cyt_c_oxidase_su6B"/>
</dbReference>
<keyword evidence="3" id="KW-1015">Disulfide bond</keyword>
<evidence type="ECO:0000256" key="2">
    <source>
        <dbReference type="ARBA" id="ARBA00023128"/>
    </source>
</evidence>
<feature type="compositionally biased region" description="Acidic residues" evidence="4">
    <location>
        <begin position="11"/>
        <end position="51"/>
    </location>
</feature>
<dbReference type="PROSITE" id="PS51808">
    <property type="entry name" value="CHCH"/>
    <property type="match status" value="1"/>
</dbReference>
<evidence type="ECO:0000256" key="4">
    <source>
        <dbReference type="SAM" id="MobiDB-lite"/>
    </source>
</evidence>
<feature type="compositionally biased region" description="Polar residues" evidence="4">
    <location>
        <begin position="138"/>
        <end position="164"/>
    </location>
</feature>